<evidence type="ECO:0000256" key="2">
    <source>
        <dbReference type="RuleBase" id="RU000383"/>
    </source>
</evidence>
<keyword evidence="6" id="KW-1185">Reference proteome</keyword>
<dbReference type="Proteomes" id="UP000095728">
    <property type="component" value="Unassembled WGS sequence"/>
</dbReference>
<dbReference type="InterPro" id="IPR006671">
    <property type="entry name" value="Cyclin_N"/>
</dbReference>
<dbReference type="SMART" id="SM00385">
    <property type="entry name" value="CYCLIN"/>
    <property type="match status" value="1"/>
</dbReference>
<dbReference type="STRING" id="56408.A0A1E5RBK3"/>
<dbReference type="Pfam" id="PF16899">
    <property type="entry name" value="Cyclin_C_2"/>
    <property type="match status" value="1"/>
</dbReference>
<dbReference type="InterPro" id="IPR013763">
    <property type="entry name" value="Cyclin-like_dom"/>
</dbReference>
<dbReference type="InterPro" id="IPR043198">
    <property type="entry name" value="Cyclin/Ssn8"/>
</dbReference>
<comment type="caution">
    <text evidence="5">The sequence shown here is derived from an EMBL/GenBank/DDBJ whole genome shotgun (WGS) entry which is preliminary data.</text>
</comment>
<dbReference type="AlphaFoldDB" id="A0A1E5RBK3"/>
<dbReference type="SUPFAM" id="SSF47954">
    <property type="entry name" value="Cyclin-like"/>
    <property type="match status" value="2"/>
</dbReference>
<dbReference type="GO" id="GO:0006357">
    <property type="term" value="P:regulation of transcription by RNA polymerase II"/>
    <property type="evidence" value="ECO:0007669"/>
    <property type="project" value="InterPro"/>
</dbReference>
<dbReference type="OrthoDB" id="340962at2759"/>
<dbReference type="Pfam" id="PF00134">
    <property type="entry name" value="Cyclin_N"/>
    <property type="match status" value="1"/>
</dbReference>
<feature type="compositionally biased region" description="Polar residues" evidence="3">
    <location>
        <begin position="20"/>
        <end position="35"/>
    </location>
</feature>
<reference evidence="6" key="1">
    <citation type="journal article" date="2016" name="Genome Announc.">
        <title>Genome sequences of three species of Hanseniaspora isolated from spontaneous wine fermentations.</title>
        <authorList>
            <person name="Sternes P.R."/>
            <person name="Lee D."/>
            <person name="Kutyna D.R."/>
            <person name="Borneman A.R."/>
        </authorList>
    </citation>
    <scope>NUCLEOTIDE SEQUENCE [LARGE SCALE GENOMIC DNA]</scope>
    <source>
        <strain evidence="6">AWRI3579</strain>
    </source>
</reference>
<comment type="similarity">
    <text evidence="2">Belongs to the cyclin family.</text>
</comment>
<dbReference type="CDD" id="cd20525">
    <property type="entry name" value="CYCLIN_CCNH_rpt2"/>
    <property type="match status" value="1"/>
</dbReference>
<dbReference type="PANTHER" id="PTHR10026">
    <property type="entry name" value="CYCLIN"/>
    <property type="match status" value="1"/>
</dbReference>
<accession>A0A1E5RBK3</accession>
<proteinExistence type="inferred from homology"/>
<evidence type="ECO:0000259" key="4">
    <source>
        <dbReference type="SMART" id="SM00385"/>
    </source>
</evidence>
<keyword evidence="1 2" id="KW-0195">Cyclin</keyword>
<evidence type="ECO:0000313" key="6">
    <source>
        <dbReference type="Proteomes" id="UP000095728"/>
    </source>
</evidence>
<feature type="region of interest" description="Disordered" evidence="3">
    <location>
        <begin position="1"/>
        <end position="50"/>
    </location>
</feature>
<gene>
    <name evidence="5" type="ORF">AWRI3579_g3022</name>
</gene>
<feature type="domain" description="Cyclin-like" evidence="4">
    <location>
        <begin position="128"/>
        <end position="209"/>
    </location>
</feature>
<dbReference type="InterPro" id="IPR031658">
    <property type="entry name" value="Cyclin_C_2"/>
</dbReference>
<dbReference type="FunCoup" id="A0A1E5RBK3">
    <property type="interactions" value="973"/>
</dbReference>
<dbReference type="Gene3D" id="1.10.472.10">
    <property type="entry name" value="Cyclin-like"/>
    <property type="match status" value="2"/>
</dbReference>
<organism evidence="5 6">
    <name type="scientific">Hanseniaspora osmophila</name>
    <dbReference type="NCBI Taxonomy" id="56408"/>
    <lineage>
        <taxon>Eukaryota</taxon>
        <taxon>Fungi</taxon>
        <taxon>Dikarya</taxon>
        <taxon>Ascomycota</taxon>
        <taxon>Saccharomycotina</taxon>
        <taxon>Saccharomycetes</taxon>
        <taxon>Saccharomycodales</taxon>
        <taxon>Saccharomycodaceae</taxon>
        <taxon>Hanseniaspora</taxon>
    </lineage>
</organism>
<evidence type="ECO:0000256" key="1">
    <source>
        <dbReference type="ARBA" id="ARBA00023127"/>
    </source>
</evidence>
<name>A0A1E5RBK3_9ASCO</name>
<dbReference type="InParanoid" id="A0A1E5RBK3"/>
<evidence type="ECO:0000256" key="3">
    <source>
        <dbReference type="SAM" id="MobiDB-lite"/>
    </source>
</evidence>
<protein>
    <submittedName>
        <fullName evidence="5">Cyclin CCL1</fullName>
    </submittedName>
</protein>
<dbReference type="InterPro" id="IPR036915">
    <property type="entry name" value="Cyclin-like_sf"/>
</dbReference>
<dbReference type="CDD" id="cd20524">
    <property type="entry name" value="CYCLIN_CCNH_rpt1"/>
    <property type="match status" value="1"/>
</dbReference>
<dbReference type="EMBL" id="LPNM01000008">
    <property type="protein sequence ID" value="OEJ84278.1"/>
    <property type="molecule type" value="Genomic_DNA"/>
</dbReference>
<feature type="compositionally biased region" description="Polar residues" evidence="3">
    <location>
        <begin position="1"/>
        <end position="11"/>
    </location>
</feature>
<evidence type="ECO:0000313" key="5">
    <source>
        <dbReference type="EMBL" id="OEJ84278.1"/>
    </source>
</evidence>
<dbReference type="GO" id="GO:0016538">
    <property type="term" value="F:cyclin-dependent protein serine/threonine kinase regulator activity"/>
    <property type="evidence" value="ECO:0007669"/>
    <property type="project" value="InterPro"/>
</dbReference>
<sequence length="380" mass="44077">MKKTGFDQTAPTKRHASLEMTESTPSKDSSALKTSNENDEPQPVKRISDDDLYRNSTQYRLWSFSKESLQNKRKLLSADIAARFDSKIQSFIEKEGAQLSSDEIEGLQKEMVPITAHEFLQIVTLYAQKVQLFGTKLKLPTEVTSTAVVFFKKYYLENSVLDVHPKNMIFTCMFLACKAENYFINIESFAAKVKQPKESILMHEFPLLESLKFTLMVHHPFKSLHGFFLDIQSILYGKVDMQYLGTVYEKTKKILVDSILTDVAYLYTPPQITLAALLKEDEQLTLKYLELKLLGFNINKEVLNEAEQKRKEQHDKILQTVRECLREMDVSYMPSRDEAWRIDARIHYYLDPMAFIKRIRKQKEAQTSGEPAQKKVKVEQ</sequence>